<organism evidence="1 2">
    <name type="scientific">Eretmocerus hayati</name>
    <dbReference type="NCBI Taxonomy" id="131215"/>
    <lineage>
        <taxon>Eukaryota</taxon>
        <taxon>Metazoa</taxon>
        <taxon>Ecdysozoa</taxon>
        <taxon>Arthropoda</taxon>
        <taxon>Hexapoda</taxon>
        <taxon>Insecta</taxon>
        <taxon>Pterygota</taxon>
        <taxon>Neoptera</taxon>
        <taxon>Endopterygota</taxon>
        <taxon>Hymenoptera</taxon>
        <taxon>Apocrita</taxon>
        <taxon>Proctotrupomorpha</taxon>
        <taxon>Chalcidoidea</taxon>
        <taxon>Aphelinidae</taxon>
        <taxon>Aphelininae</taxon>
        <taxon>Eretmocerus</taxon>
    </lineage>
</organism>
<keyword evidence="2" id="KW-1185">Reference proteome</keyword>
<evidence type="ECO:0000313" key="1">
    <source>
        <dbReference type="EMBL" id="KAJ8674745.1"/>
    </source>
</evidence>
<dbReference type="EMBL" id="CM056742">
    <property type="protein sequence ID" value="KAJ8674745.1"/>
    <property type="molecule type" value="Genomic_DNA"/>
</dbReference>
<protein>
    <submittedName>
        <fullName evidence="1">Uncharacterized protein</fullName>
    </submittedName>
</protein>
<evidence type="ECO:0000313" key="2">
    <source>
        <dbReference type="Proteomes" id="UP001239111"/>
    </source>
</evidence>
<accession>A0ACC2NYR8</accession>
<dbReference type="Proteomes" id="UP001239111">
    <property type="component" value="Chromosome 2"/>
</dbReference>
<name>A0ACC2NYR8_9HYME</name>
<comment type="caution">
    <text evidence="1">The sequence shown here is derived from an EMBL/GenBank/DDBJ whole genome shotgun (WGS) entry which is preliminary data.</text>
</comment>
<proteinExistence type="predicted"/>
<gene>
    <name evidence="1" type="ORF">QAD02_010531</name>
</gene>
<sequence>MLNHVFSYKSSFQHADMKNGTQLAIKQHVRDVTELKHSIASFLIQAKIVRQTSISITPYKVQLHLDENRHVAVSKTDYSQVWGKPTPLQFAKEKYLKGNHASKFFGKDNRPFIFAKNPKFVPYLKPQLSELFDRSGVRVIYEAAAKLKSKQPCNKIPVSLLIKQAQLKLQGNDCEIIVDNLLLHAQEFQIYHQSVVLEKHLQKFYDEEIAMTREDIISLSCDTGEQSDSNLWFAARQPRVSASKGAHSIKTRDKKTAESLASDLLVQRKLDTPATRYGKANEQKAKDLYTSLHDGYILKDVGVIVSPK</sequence>
<reference evidence="1" key="1">
    <citation type="submission" date="2023-04" db="EMBL/GenBank/DDBJ databases">
        <title>A chromosome-level genome assembly of the parasitoid wasp Eretmocerus hayati.</title>
        <authorList>
            <person name="Zhong Y."/>
            <person name="Liu S."/>
            <person name="Liu Y."/>
        </authorList>
    </citation>
    <scope>NUCLEOTIDE SEQUENCE</scope>
    <source>
        <strain evidence="1">ZJU_SS_LIU_2023</strain>
    </source>
</reference>